<dbReference type="PANTHER" id="PTHR43663">
    <property type="entry name" value="CHROMATE TRANSPORT PROTEIN-RELATED"/>
    <property type="match status" value="1"/>
</dbReference>
<evidence type="ECO:0000313" key="9">
    <source>
        <dbReference type="Proteomes" id="UP000031366"/>
    </source>
</evidence>
<organism evidence="8 9">
    <name type="scientific">Clostridium argentinense CDC 2741</name>
    <dbReference type="NCBI Taxonomy" id="1418104"/>
    <lineage>
        <taxon>Bacteria</taxon>
        <taxon>Bacillati</taxon>
        <taxon>Bacillota</taxon>
        <taxon>Clostridia</taxon>
        <taxon>Eubacteriales</taxon>
        <taxon>Clostridiaceae</taxon>
        <taxon>Clostridium</taxon>
    </lineage>
</organism>
<feature type="transmembrane region" description="Helical" evidence="7">
    <location>
        <begin position="125"/>
        <end position="144"/>
    </location>
</feature>
<reference evidence="8 9" key="1">
    <citation type="journal article" date="2015" name="Infect. Genet. Evol.">
        <title>Genomic sequences of six botulinum neurotoxin-producing strains representing three clostridial species illustrate the mobility and diversity of botulinum neurotoxin genes.</title>
        <authorList>
            <person name="Smith T.J."/>
            <person name="Hill K.K."/>
            <person name="Xie G."/>
            <person name="Foley B.T."/>
            <person name="Williamson C.H."/>
            <person name="Foster J.T."/>
            <person name="Johnson S.L."/>
            <person name="Chertkov O."/>
            <person name="Teshima H."/>
            <person name="Gibbons H.S."/>
            <person name="Johnsky L.A."/>
            <person name="Karavis M.A."/>
            <person name="Smith L.A."/>
        </authorList>
    </citation>
    <scope>NUCLEOTIDE SEQUENCE [LARGE SCALE GENOMIC DNA]</scope>
    <source>
        <strain evidence="8 9">CDC 2741</strain>
    </source>
</reference>
<dbReference type="InterPro" id="IPR003370">
    <property type="entry name" value="Chromate_transpt"/>
</dbReference>
<keyword evidence="5 7" id="KW-1133">Transmembrane helix</keyword>
<keyword evidence="6 7" id="KW-0472">Membrane</keyword>
<dbReference type="Proteomes" id="UP000031366">
    <property type="component" value="Unassembled WGS sequence"/>
</dbReference>
<feature type="transmembrane region" description="Helical" evidence="7">
    <location>
        <begin position="21"/>
        <end position="43"/>
    </location>
</feature>
<dbReference type="InterPro" id="IPR052518">
    <property type="entry name" value="CHR_Transporter"/>
</dbReference>
<evidence type="ECO:0000256" key="3">
    <source>
        <dbReference type="ARBA" id="ARBA00022475"/>
    </source>
</evidence>
<comment type="caution">
    <text evidence="8">The sequence shown here is derived from an EMBL/GenBank/DDBJ whole genome shotgun (WGS) entry which is preliminary data.</text>
</comment>
<evidence type="ECO:0000256" key="7">
    <source>
        <dbReference type="SAM" id="Phobius"/>
    </source>
</evidence>
<evidence type="ECO:0000256" key="4">
    <source>
        <dbReference type="ARBA" id="ARBA00022692"/>
    </source>
</evidence>
<name>A0A0C1U5A3_9CLOT</name>
<proteinExistence type="inferred from homology"/>
<keyword evidence="3" id="KW-1003">Cell membrane</keyword>
<accession>A0A0C1U5A3</accession>
<dbReference type="Pfam" id="PF02417">
    <property type="entry name" value="Chromate_transp"/>
    <property type="match status" value="1"/>
</dbReference>
<dbReference type="GO" id="GO:0005886">
    <property type="term" value="C:plasma membrane"/>
    <property type="evidence" value="ECO:0007669"/>
    <property type="project" value="UniProtKB-SubCell"/>
</dbReference>
<keyword evidence="9" id="KW-1185">Reference proteome</keyword>
<sequence>MVESGDFMKEKELSLKEKLQMFFTFFKIGIFTFGGGYSMIPLIEKEVVNKNKWLTKKEISDLLSLSQTLPGSVTINSATLIGYKILQLEGSIIATLGVVLPSFIIILIISLFFTNVAQLGSIQAFLHGVQSAIISLILFSAISLKKESIEDKLNWIILIISLISMILFHINPIIIIFIGIIIGSFSFAIKH</sequence>
<feature type="transmembrane region" description="Helical" evidence="7">
    <location>
        <begin position="156"/>
        <end position="189"/>
    </location>
</feature>
<evidence type="ECO:0000256" key="6">
    <source>
        <dbReference type="ARBA" id="ARBA00023136"/>
    </source>
</evidence>
<feature type="transmembrane region" description="Helical" evidence="7">
    <location>
        <begin position="93"/>
        <end position="113"/>
    </location>
</feature>
<comment type="subcellular location">
    <subcellularLocation>
        <location evidence="1">Cell membrane</location>
        <topology evidence="1">Multi-pass membrane protein</topology>
    </subcellularLocation>
</comment>
<keyword evidence="4 7" id="KW-0812">Transmembrane</keyword>
<protein>
    <submittedName>
        <fullName evidence="8">Chromate transporter family protein</fullName>
    </submittedName>
</protein>
<evidence type="ECO:0000256" key="1">
    <source>
        <dbReference type="ARBA" id="ARBA00004651"/>
    </source>
</evidence>
<evidence type="ECO:0000313" key="8">
    <source>
        <dbReference type="EMBL" id="KIE46908.1"/>
    </source>
</evidence>
<dbReference type="AlphaFoldDB" id="A0A0C1U5A3"/>
<comment type="similarity">
    <text evidence="2">Belongs to the chromate ion transporter (CHR) (TC 2.A.51) family.</text>
</comment>
<dbReference type="GO" id="GO:0015109">
    <property type="term" value="F:chromate transmembrane transporter activity"/>
    <property type="evidence" value="ECO:0007669"/>
    <property type="project" value="InterPro"/>
</dbReference>
<dbReference type="EMBL" id="AYSO01000015">
    <property type="protein sequence ID" value="KIE46908.1"/>
    <property type="molecule type" value="Genomic_DNA"/>
</dbReference>
<evidence type="ECO:0000256" key="5">
    <source>
        <dbReference type="ARBA" id="ARBA00022989"/>
    </source>
</evidence>
<gene>
    <name evidence="8" type="ORF">U732_1387</name>
</gene>
<evidence type="ECO:0000256" key="2">
    <source>
        <dbReference type="ARBA" id="ARBA00005262"/>
    </source>
</evidence>
<dbReference type="PANTHER" id="PTHR43663:SF1">
    <property type="entry name" value="CHROMATE TRANSPORTER"/>
    <property type="match status" value="1"/>
</dbReference>